<dbReference type="RefSeq" id="WP_248296014.1">
    <property type="nucleotide sequence ID" value="NZ_CP063416.1"/>
</dbReference>
<dbReference type="AlphaFoldDB" id="A0AB38R3Y3"/>
<name>A0AB38R3Y3_PARTM</name>
<evidence type="ECO:0000313" key="2">
    <source>
        <dbReference type="Proteomes" id="UP001058458"/>
    </source>
</evidence>
<keyword evidence="1" id="KW-0614">Plasmid</keyword>
<evidence type="ECO:0000313" key="1">
    <source>
        <dbReference type="EMBL" id="UOE78424.1"/>
    </source>
</evidence>
<geneLocation type="plasmid" evidence="1 2">
    <name>unnamed2</name>
</geneLocation>
<dbReference type="EMBL" id="CP063416">
    <property type="protein sequence ID" value="UOE78424.1"/>
    <property type="molecule type" value="Genomic_DNA"/>
</dbReference>
<reference evidence="1" key="1">
    <citation type="submission" date="2020-10" db="EMBL/GenBank/DDBJ databases">
        <authorList>
            <person name="Delgado J.A."/>
            <person name="Gonzalez J.M."/>
        </authorList>
    </citation>
    <scope>NUCLEOTIDE SEQUENCE</scope>
    <source>
        <strain evidence="1">23.6</strain>
        <plasmid evidence="1">unnamed2</plasmid>
    </source>
</reference>
<dbReference type="Proteomes" id="UP001058458">
    <property type="component" value="Plasmid unnamed2"/>
</dbReference>
<protein>
    <submittedName>
        <fullName evidence="1">Uncharacterized protein</fullName>
    </submittedName>
</protein>
<gene>
    <name evidence="1" type="ORF">IMI45_20215</name>
</gene>
<sequence length="76" mass="9039">MEKGVPTLSLSDDEWIEFALYIDCAVSQLQDPEGEKLREFFKMIRQKRQEIEDARWRANPENWGACCPWPDDDFPF</sequence>
<accession>A0AB38R3Y3</accession>
<organism evidence="1 2">
    <name type="scientific">Parageobacillus thermoglucosidasius</name>
    <name type="common">Geobacillus thermoglucosidasius</name>
    <dbReference type="NCBI Taxonomy" id="1426"/>
    <lineage>
        <taxon>Bacteria</taxon>
        <taxon>Bacillati</taxon>
        <taxon>Bacillota</taxon>
        <taxon>Bacilli</taxon>
        <taxon>Bacillales</taxon>
        <taxon>Anoxybacillaceae</taxon>
        <taxon>Parageobacillus</taxon>
    </lineage>
</organism>
<proteinExistence type="predicted"/>